<proteinExistence type="predicted"/>
<feature type="chain" id="PRO_5047252833" evidence="1">
    <location>
        <begin position="25"/>
        <end position="150"/>
    </location>
</feature>
<dbReference type="Proteomes" id="UP001165395">
    <property type="component" value="Unassembled WGS sequence"/>
</dbReference>
<accession>A0ABS8D8W8</accession>
<evidence type="ECO:0000313" key="2">
    <source>
        <dbReference type="EMBL" id="MCB6184635.1"/>
    </source>
</evidence>
<dbReference type="Pfam" id="PF11776">
    <property type="entry name" value="RcnB"/>
    <property type="match status" value="1"/>
</dbReference>
<dbReference type="Gene3D" id="3.10.450.160">
    <property type="entry name" value="inner membrane protein cigr"/>
    <property type="match status" value="1"/>
</dbReference>
<protein>
    <submittedName>
        <fullName evidence="2">RcnB family protein</fullName>
    </submittedName>
</protein>
<dbReference type="EMBL" id="JAJBZT010000008">
    <property type="protein sequence ID" value="MCB6184635.1"/>
    <property type="molecule type" value="Genomic_DNA"/>
</dbReference>
<feature type="signal peptide" evidence="1">
    <location>
        <begin position="1"/>
        <end position="24"/>
    </location>
</feature>
<comment type="caution">
    <text evidence="2">The sequence shown here is derived from an EMBL/GenBank/DDBJ whole genome shotgun (WGS) entry which is preliminary data.</text>
</comment>
<dbReference type="InterPro" id="IPR024572">
    <property type="entry name" value="RcnB"/>
</dbReference>
<evidence type="ECO:0000256" key="1">
    <source>
        <dbReference type="SAM" id="SignalP"/>
    </source>
</evidence>
<keyword evidence="3" id="KW-1185">Reference proteome</keyword>
<organism evidence="2 3">
    <name type="scientific">Leeia speluncae</name>
    <dbReference type="NCBI Taxonomy" id="2884804"/>
    <lineage>
        <taxon>Bacteria</taxon>
        <taxon>Pseudomonadati</taxon>
        <taxon>Pseudomonadota</taxon>
        <taxon>Betaproteobacteria</taxon>
        <taxon>Neisseriales</taxon>
        <taxon>Leeiaceae</taxon>
        <taxon>Leeia</taxon>
    </lineage>
</organism>
<reference evidence="2" key="1">
    <citation type="submission" date="2021-10" db="EMBL/GenBank/DDBJ databases">
        <title>The complete genome sequence of Leeia sp. TBRC 13508.</title>
        <authorList>
            <person name="Charoenyingcharoen P."/>
            <person name="Yukphan P."/>
        </authorList>
    </citation>
    <scope>NUCLEOTIDE SEQUENCE</scope>
    <source>
        <strain evidence="2">TBRC 13508</strain>
    </source>
</reference>
<dbReference type="RefSeq" id="WP_227181444.1">
    <property type="nucleotide sequence ID" value="NZ_JAJBZT010000008.1"/>
</dbReference>
<name>A0ABS8D8W8_9NEIS</name>
<evidence type="ECO:0000313" key="3">
    <source>
        <dbReference type="Proteomes" id="UP001165395"/>
    </source>
</evidence>
<sequence length="150" mass="17055">MKKLTIAILMLGTISTGLVTPAMADKQDWNHHGRDDDWKYKKQGQPERYRFDDRSRVVIYNYYGKEARNGRCPPGLAKKHNGCMAPGQARYWQVGKPLPRSVHYTELPVVVLKQLPPAPRNYRYVQVASDVLMIAVGTGMVVDAIQDITR</sequence>
<gene>
    <name evidence="2" type="ORF">LIN78_13895</name>
</gene>
<keyword evidence="1" id="KW-0732">Signal</keyword>